<comment type="similarity">
    <text evidence="1">Belongs to the heat shock protein 70 family.</text>
</comment>
<evidence type="ECO:0000256" key="3">
    <source>
        <dbReference type="ARBA" id="ARBA00022840"/>
    </source>
</evidence>
<feature type="compositionally biased region" description="Low complexity" evidence="4">
    <location>
        <begin position="536"/>
        <end position="546"/>
    </location>
</feature>
<keyword evidence="2" id="KW-0547">Nucleotide-binding</keyword>
<feature type="region of interest" description="Disordered" evidence="4">
    <location>
        <begin position="530"/>
        <end position="560"/>
    </location>
</feature>
<dbReference type="InterPro" id="IPR043129">
    <property type="entry name" value="ATPase_NBD"/>
</dbReference>
<evidence type="ECO:0000256" key="1">
    <source>
        <dbReference type="ARBA" id="ARBA00007381"/>
    </source>
</evidence>
<protein>
    <submittedName>
        <fullName evidence="6">Uncharacterized protein</fullName>
    </submittedName>
</protein>
<evidence type="ECO:0000313" key="6">
    <source>
        <dbReference type="EMBL" id="KIO20521.1"/>
    </source>
</evidence>
<reference evidence="6 7" key="1">
    <citation type="submission" date="2014-04" db="EMBL/GenBank/DDBJ databases">
        <authorList>
            <consortium name="DOE Joint Genome Institute"/>
            <person name="Kuo A."/>
            <person name="Girlanda M."/>
            <person name="Perotto S."/>
            <person name="Kohler A."/>
            <person name="Nagy L.G."/>
            <person name="Floudas D."/>
            <person name="Copeland A."/>
            <person name="Barry K.W."/>
            <person name="Cichocki N."/>
            <person name="Veneault-Fourrey C."/>
            <person name="LaButti K."/>
            <person name="Lindquist E.A."/>
            <person name="Lipzen A."/>
            <person name="Lundell T."/>
            <person name="Morin E."/>
            <person name="Murat C."/>
            <person name="Sun H."/>
            <person name="Tunlid A."/>
            <person name="Henrissat B."/>
            <person name="Grigoriev I.V."/>
            <person name="Hibbett D.S."/>
            <person name="Martin F."/>
            <person name="Nordberg H.P."/>
            <person name="Cantor M.N."/>
            <person name="Hua S.X."/>
        </authorList>
    </citation>
    <scope>NUCLEOTIDE SEQUENCE [LARGE SCALE GENOMIC DNA]</scope>
    <source>
        <strain evidence="6 7">MUT 4182</strain>
    </source>
</reference>
<organism evidence="6 7">
    <name type="scientific">Tulasnella calospora MUT 4182</name>
    <dbReference type="NCBI Taxonomy" id="1051891"/>
    <lineage>
        <taxon>Eukaryota</taxon>
        <taxon>Fungi</taxon>
        <taxon>Dikarya</taxon>
        <taxon>Basidiomycota</taxon>
        <taxon>Agaricomycotina</taxon>
        <taxon>Agaricomycetes</taxon>
        <taxon>Cantharellales</taxon>
        <taxon>Tulasnellaceae</taxon>
        <taxon>Tulasnella</taxon>
    </lineage>
</organism>
<sequence length="818" mass="90060">MDGEPVNLDAEGATENAGAALPSTRPTSLTRASSQPPRSAKGARPTSRTSVEPDSSRGIRRTRAGSAAPTLSEPHHGVAVAIRELETVTEGDFAANAAGPSFHLHRSTLFLSLALTTRPFRHSSSTPFPVILPNSSNLSHTLTRERNSLALNQSGTTGLTGMKGSSLRIFLTPNRTASVRSIPSHLFANIASVPTAVSFELTADLTPYRRLSAFRHRLSTSLPDVHQARDRILRRQQQLLRDSHSRQVRGPQQQPLAQDPLAHRAGLHRYPQGPISLKDFFNPKEPSKGINPDEAVASGAALRGGILCSKQSTDDVLLFDVYPFTLGIDNTGGAFTKIILCKLVYVCLPNILFLNLPAPKFHRITELWNGRVVFQRHWHSYLDDQRSEWLRLAVLGFAVFIVGVFLIVEDGPNPLAVTSASLAAAEVISVLALYERYSRSKFNTASDISSWIILRKKISAIILGMMKETAEAYLGEPEKVTHTVVTVPAYFNDAQHQATKDGGTIAGLTILRIVNEPTATAIACGLDKKKNSPTTLLSQPRSLSPSPHRRLRPKRNVTAPSTNQLTRDHLLNLRSPSMAKTAPTRPHLKYNLTTLTSSDLTRPYAMPTTRSTILGKRRRPPRLPSARRLPSLNIYGIIDKATAAAIAYGLEKTNRDADESHTIVYNLVEEISMPPYSSTDDDVFKVLATAGDAHLGYKHLDNRITEYLMKQFKKTSGIDVSKDYRTLGKPKRETLTRSKFDELTNDLFHKTVKPVEQVLTDAGMKKQDIGVLVLMGASPALIPKVQSLFKDFFNAKEPSKGRVHVDTLCRRTWLIATN</sequence>
<dbReference type="Gene3D" id="3.30.420.40">
    <property type="match status" value="4"/>
</dbReference>
<evidence type="ECO:0000256" key="4">
    <source>
        <dbReference type="SAM" id="MobiDB-lite"/>
    </source>
</evidence>
<dbReference type="PANTHER" id="PTHR19375">
    <property type="entry name" value="HEAT SHOCK PROTEIN 70KDA"/>
    <property type="match status" value="1"/>
</dbReference>
<feature type="transmembrane region" description="Helical" evidence="5">
    <location>
        <begin position="389"/>
        <end position="408"/>
    </location>
</feature>
<dbReference type="InterPro" id="IPR013126">
    <property type="entry name" value="Hsp_70_fam"/>
</dbReference>
<dbReference type="AlphaFoldDB" id="A0A0C3Q8C5"/>
<accession>A0A0C3Q8C5</accession>
<feature type="region of interest" description="Disordered" evidence="4">
    <location>
        <begin position="1"/>
        <end position="75"/>
    </location>
</feature>
<keyword evidence="5" id="KW-0472">Membrane</keyword>
<dbReference type="STRING" id="1051891.A0A0C3Q8C5"/>
<keyword evidence="3" id="KW-0067">ATP-binding</keyword>
<evidence type="ECO:0000256" key="5">
    <source>
        <dbReference type="SAM" id="Phobius"/>
    </source>
</evidence>
<dbReference type="Gene3D" id="3.90.640.10">
    <property type="entry name" value="Actin, Chain A, domain 4"/>
    <property type="match status" value="2"/>
</dbReference>
<dbReference type="GO" id="GO:0140662">
    <property type="term" value="F:ATP-dependent protein folding chaperone"/>
    <property type="evidence" value="ECO:0007669"/>
    <property type="project" value="InterPro"/>
</dbReference>
<dbReference type="SUPFAM" id="SSF53067">
    <property type="entry name" value="Actin-like ATPase domain"/>
    <property type="match status" value="2"/>
</dbReference>
<feature type="compositionally biased region" description="Polar residues" evidence="4">
    <location>
        <begin position="24"/>
        <end position="37"/>
    </location>
</feature>
<dbReference type="Pfam" id="PF00012">
    <property type="entry name" value="HSP70"/>
    <property type="match status" value="4"/>
</dbReference>
<dbReference type="EMBL" id="KN823171">
    <property type="protein sequence ID" value="KIO20521.1"/>
    <property type="molecule type" value="Genomic_DNA"/>
</dbReference>
<gene>
    <name evidence="6" type="ORF">M407DRAFT_29838</name>
</gene>
<dbReference type="HOGENOM" id="CLU_345522_0_0_1"/>
<reference evidence="7" key="2">
    <citation type="submission" date="2015-01" db="EMBL/GenBank/DDBJ databases">
        <title>Evolutionary Origins and Diversification of the Mycorrhizal Mutualists.</title>
        <authorList>
            <consortium name="DOE Joint Genome Institute"/>
            <consortium name="Mycorrhizal Genomics Consortium"/>
            <person name="Kohler A."/>
            <person name="Kuo A."/>
            <person name="Nagy L.G."/>
            <person name="Floudas D."/>
            <person name="Copeland A."/>
            <person name="Barry K.W."/>
            <person name="Cichocki N."/>
            <person name="Veneault-Fourrey C."/>
            <person name="LaButti K."/>
            <person name="Lindquist E.A."/>
            <person name="Lipzen A."/>
            <person name="Lundell T."/>
            <person name="Morin E."/>
            <person name="Murat C."/>
            <person name="Riley R."/>
            <person name="Ohm R."/>
            <person name="Sun H."/>
            <person name="Tunlid A."/>
            <person name="Henrissat B."/>
            <person name="Grigoriev I.V."/>
            <person name="Hibbett D.S."/>
            <person name="Martin F."/>
        </authorList>
    </citation>
    <scope>NUCLEOTIDE SEQUENCE [LARGE SCALE GENOMIC DNA]</scope>
    <source>
        <strain evidence="7">MUT 4182</strain>
    </source>
</reference>
<proteinExistence type="inferred from homology"/>
<name>A0A0C3Q8C5_9AGAM</name>
<keyword evidence="7" id="KW-1185">Reference proteome</keyword>
<dbReference type="FunFam" id="3.30.420.40:FF:000545">
    <property type="entry name" value="Endoplasmic reticulum chaperone BiP"/>
    <property type="match status" value="1"/>
</dbReference>
<evidence type="ECO:0000313" key="7">
    <source>
        <dbReference type="Proteomes" id="UP000054248"/>
    </source>
</evidence>
<dbReference type="Proteomes" id="UP000054248">
    <property type="component" value="Unassembled WGS sequence"/>
</dbReference>
<keyword evidence="5" id="KW-1133">Transmembrane helix</keyword>
<dbReference type="GO" id="GO:0005524">
    <property type="term" value="F:ATP binding"/>
    <property type="evidence" value="ECO:0007669"/>
    <property type="project" value="UniProtKB-KW"/>
</dbReference>
<keyword evidence="5" id="KW-0812">Transmembrane</keyword>
<dbReference type="PRINTS" id="PR00301">
    <property type="entry name" value="HEATSHOCK70"/>
</dbReference>
<evidence type="ECO:0000256" key="2">
    <source>
        <dbReference type="ARBA" id="ARBA00022741"/>
    </source>
</evidence>